<comment type="subcellular location">
    <subcellularLocation>
        <location evidence="1">Membrane</location>
        <topology evidence="1">Multi-pass membrane protein</topology>
    </subcellularLocation>
</comment>
<keyword evidence="8" id="KW-1185">Reference proteome</keyword>
<dbReference type="EMBL" id="ML977520">
    <property type="protein sequence ID" value="KAF2124209.1"/>
    <property type="molecule type" value="Genomic_DNA"/>
</dbReference>
<dbReference type="GO" id="GO:0000324">
    <property type="term" value="C:fungal-type vacuole"/>
    <property type="evidence" value="ECO:0007669"/>
    <property type="project" value="TreeGrafter"/>
</dbReference>
<feature type="transmembrane region" description="Helical" evidence="5">
    <location>
        <begin position="158"/>
        <end position="180"/>
    </location>
</feature>
<dbReference type="AlphaFoldDB" id="A0A6A5ZXF4"/>
<keyword evidence="3 5" id="KW-1133">Transmembrane helix</keyword>
<sequence>MMRLSSATVLACALALLTPLVEAATARPKGDFRECIEITPNCPLEATLYGYSPILSVNAFFVAIFGLCFVASLGIGILNRTWTYTIAMGIGTLFEAAGYGGRLMMVDNPWSESGFRLQIVCLVLGPSLIAAAIYLTLKHFVLYCGPQYSLIKARLYPWVFIGCDIGSIALQSIGGGLAAAGGKNNFRLVNAGNNMIVAGIAFQVATMAVCGLLMVVYILRYRKSARKDTLDEKSSYQIQKEQGTVATWKVKVFGSMVVLAYTTVLIRCIYRLPEMAGGWGNPLMRNEQEFLLLDGMMIAIACVALTVFHPAYYFPPFATFRMR</sequence>
<organism evidence="7 8">
    <name type="scientific">Dothidotthia symphoricarpi CBS 119687</name>
    <dbReference type="NCBI Taxonomy" id="1392245"/>
    <lineage>
        <taxon>Eukaryota</taxon>
        <taxon>Fungi</taxon>
        <taxon>Dikarya</taxon>
        <taxon>Ascomycota</taxon>
        <taxon>Pezizomycotina</taxon>
        <taxon>Dothideomycetes</taxon>
        <taxon>Pleosporomycetidae</taxon>
        <taxon>Pleosporales</taxon>
        <taxon>Dothidotthiaceae</taxon>
        <taxon>Dothidotthia</taxon>
    </lineage>
</organism>
<keyword evidence="4 5" id="KW-0472">Membrane</keyword>
<feature type="transmembrane region" description="Helical" evidence="5">
    <location>
        <begin position="85"/>
        <end position="105"/>
    </location>
</feature>
<name>A0A6A5ZXF4_9PLEO</name>
<keyword evidence="2 5" id="KW-0812">Transmembrane</keyword>
<evidence type="ECO:0000256" key="6">
    <source>
        <dbReference type="SAM" id="SignalP"/>
    </source>
</evidence>
<evidence type="ECO:0000256" key="5">
    <source>
        <dbReference type="SAM" id="Phobius"/>
    </source>
</evidence>
<feature type="chain" id="PRO_5025411195" evidence="6">
    <location>
        <begin position="24"/>
        <end position="323"/>
    </location>
</feature>
<protein>
    <submittedName>
        <fullName evidence="7">RTA1-domain-containing protein</fullName>
    </submittedName>
</protein>
<dbReference type="Proteomes" id="UP000799771">
    <property type="component" value="Unassembled WGS sequence"/>
</dbReference>
<evidence type="ECO:0000256" key="4">
    <source>
        <dbReference type="ARBA" id="ARBA00023136"/>
    </source>
</evidence>
<evidence type="ECO:0000256" key="3">
    <source>
        <dbReference type="ARBA" id="ARBA00022989"/>
    </source>
</evidence>
<evidence type="ECO:0000256" key="2">
    <source>
        <dbReference type="ARBA" id="ARBA00022692"/>
    </source>
</evidence>
<evidence type="ECO:0000313" key="8">
    <source>
        <dbReference type="Proteomes" id="UP000799771"/>
    </source>
</evidence>
<evidence type="ECO:0000256" key="1">
    <source>
        <dbReference type="ARBA" id="ARBA00004141"/>
    </source>
</evidence>
<evidence type="ECO:0000313" key="7">
    <source>
        <dbReference type="EMBL" id="KAF2124209.1"/>
    </source>
</evidence>
<feature type="transmembrane region" description="Helical" evidence="5">
    <location>
        <begin position="54"/>
        <end position="78"/>
    </location>
</feature>
<reference evidence="7" key="1">
    <citation type="journal article" date="2020" name="Stud. Mycol.">
        <title>101 Dothideomycetes genomes: a test case for predicting lifestyles and emergence of pathogens.</title>
        <authorList>
            <person name="Haridas S."/>
            <person name="Albert R."/>
            <person name="Binder M."/>
            <person name="Bloem J."/>
            <person name="Labutti K."/>
            <person name="Salamov A."/>
            <person name="Andreopoulos B."/>
            <person name="Baker S."/>
            <person name="Barry K."/>
            <person name="Bills G."/>
            <person name="Bluhm B."/>
            <person name="Cannon C."/>
            <person name="Castanera R."/>
            <person name="Culley D."/>
            <person name="Daum C."/>
            <person name="Ezra D."/>
            <person name="Gonzalez J."/>
            <person name="Henrissat B."/>
            <person name="Kuo A."/>
            <person name="Liang C."/>
            <person name="Lipzen A."/>
            <person name="Lutzoni F."/>
            <person name="Magnuson J."/>
            <person name="Mondo S."/>
            <person name="Nolan M."/>
            <person name="Ohm R."/>
            <person name="Pangilinan J."/>
            <person name="Park H.-J."/>
            <person name="Ramirez L."/>
            <person name="Alfaro M."/>
            <person name="Sun H."/>
            <person name="Tritt A."/>
            <person name="Yoshinaga Y."/>
            <person name="Zwiers L.-H."/>
            <person name="Turgeon B."/>
            <person name="Goodwin S."/>
            <person name="Spatafora J."/>
            <person name="Crous P."/>
            <person name="Grigoriev I."/>
        </authorList>
    </citation>
    <scope>NUCLEOTIDE SEQUENCE</scope>
    <source>
        <strain evidence="7">CBS 119687</strain>
    </source>
</reference>
<feature type="transmembrane region" description="Helical" evidence="5">
    <location>
        <begin position="200"/>
        <end position="219"/>
    </location>
</feature>
<dbReference type="RefSeq" id="XP_033518602.1">
    <property type="nucleotide sequence ID" value="XM_033672615.1"/>
</dbReference>
<accession>A0A6A5ZXF4</accession>
<dbReference type="InterPro" id="IPR007568">
    <property type="entry name" value="RTA1"/>
</dbReference>
<dbReference type="Pfam" id="PF04479">
    <property type="entry name" value="RTA1"/>
    <property type="match status" value="1"/>
</dbReference>
<feature type="transmembrane region" description="Helical" evidence="5">
    <location>
        <begin position="250"/>
        <end position="270"/>
    </location>
</feature>
<gene>
    <name evidence="7" type="ORF">P153DRAFT_426658</name>
</gene>
<proteinExistence type="predicted"/>
<dbReference type="PANTHER" id="PTHR31465">
    <property type="entry name" value="PROTEIN RTA1-RELATED"/>
    <property type="match status" value="1"/>
</dbReference>
<dbReference type="PANTHER" id="PTHR31465:SF8">
    <property type="entry name" value="DOMAIN PROTEIN, PUTATIVE (AFU_ORTHOLOGUE AFUA_6G14140)-RELATED"/>
    <property type="match status" value="1"/>
</dbReference>
<dbReference type="GeneID" id="54413047"/>
<feature type="transmembrane region" description="Helical" evidence="5">
    <location>
        <begin position="290"/>
        <end position="314"/>
    </location>
</feature>
<feature type="transmembrane region" description="Helical" evidence="5">
    <location>
        <begin position="117"/>
        <end position="137"/>
    </location>
</feature>
<feature type="signal peptide" evidence="6">
    <location>
        <begin position="1"/>
        <end position="23"/>
    </location>
</feature>
<dbReference type="GO" id="GO:0005886">
    <property type="term" value="C:plasma membrane"/>
    <property type="evidence" value="ECO:0007669"/>
    <property type="project" value="TreeGrafter"/>
</dbReference>
<dbReference type="OrthoDB" id="4521223at2759"/>
<keyword evidence="6" id="KW-0732">Signal</keyword>